<keyword evidence="5" id="KW-0378">Hydrolase</keyword>
<feature type="domain" description="PIN" evidence="8">
    <location>
        <begin position="5"/>
        <end position="123"/>
    </location>
</feature>
<dbReference type="InterPro" id="IPR002716">
    <property type="entry name" value="PIN_dom"/>
</dbReference>
<dbReference type="CDD" id="cd18743">
    <property type="entry name" value="PIN_VapC4-5_FitB-like"/>
    <property type="match status" value="1"/>
</dbReference>
<dbReference type="Gene3D" id="3.40.50.1010">
    <property type="entry name" value="5'-nuclease"/>
    <property type="match status" value="1"/>
</dbReference>
<organism evidence="9 10">
    <name type="scientific">Hymenobacter volaticus</name>
    <dbReference type="NCBI Taxonomy" id="2932254"/>
    <lineage>
        <taxon>Bacteria</taxon>
        <taxon>Pseudomonadati</taxon>
        <taxon>Bacteroidota</taxon>
        <taxon>Cytophagia</taxon>
        <taxon>Cytophagales</taxon>
        <taxon>Hymenobacteraceae</taxon>
        <taxon>Hymenobacter</taxon>
    </lineage>
</organism>
<evidence type="ECO:0000256" key="4">
    <source>
        <dbReference type="ARBA" id="ARBA00022723"/>
    </source>
</evidence>
<comment type="cofactor">
    <cofactor evidence="1">
        <name>Mg(2+)</name>
        <dbReference type="ChEBI" id="CHEBI:18420"/>
    </cofactor>
</comment>
<accession>A0ABY4GC27</accession>
<keyword evidence="4" id="KW-0479">Metal-binding</keyword>
<dbReference type="PANTHER" id="PTHR33653">
    <property type="entry name" value="RIBONUCLEASE VAPC2"/>
    <property type="match status" value="1"/>
</dbReference>
<gene>
    <name evidence="9" type="ORF">MUN86_09010</name>
</gene>
<keyword evidence="2" id="KW-1277">Toxin-antitoxin system</keyword>
<reference evidence="9" key="1">
    <citation type="submission" date="2022-04" db="EMBL/GenBank/DDBJ databases">
        <title>Hymenobacter sp. isolated from the air.</title>
        <authorList>
            <person name="Won M."/>
            <person name="Lee C.-M."/>
            <person name="Woen H.-Y."/>
            <person name="Kwon S.-W."/>
        </authorList>
    </citation>
    <scope>NUCLEOTIDE SEQUENCE</scope>
    <source>
        <strain evidence="9">5420S-77</strain>
    </source>
</reference>
<comment type="similarity">
    <text evidence="7">Belongs to the PINc/VapC protein family.</text>
</comment>
<evidence type="ECO:0000256" key="3">
    <source>
        <dbReference type="ARBA" id="ARBA00022722"/>
    </source>
</evidence>
<evidence type="ECO:0000256" key="6">
    <source>
        <dbReference type="ARBA" id="ARBA00022842"/>
    </source>
</evidence>
<protein>
    <submittedName>
        <fullName evidence="9">Type II toxin-antitoxin system VapC family toxin</fullName>
    </submittedName>
</protein>
<dbReference type="PANTHER" id="PTHR33653:SF1">
    <property type="entry name" value="RIBONUCLEASE VAPC2"/>
    <property type="match status" value="1"/>
</dbReference>
<evidence type="ECO:0000313" key="10">
    <source>
        <dbReference type="Proteomes" id="UP000830401"/>
    </source>
</evidence>
<dbReference type="InterPro" id="IPR029060">
    <property type="entry name" value="PIN-like_dom_sf"/>
</dbReference>
<dbReference type="EMBL" id="CP095061">
    <property type="protein sequence ID" value="UOQ67974.1"/>
    <property type="molecule type" value="Genomic_DNA"/>
</dbReference>
<keyword evidence="6" id="KW-0460">Magnesium</keyword>
<name>A0ABY4GC27_9BACT</name>
<evidence type="ECO:0000256" key="5">
    <source>
        <dbReference type="ARBA" id="ARBA00022801"/>
    </source>
</evidence>
<evidence type="ECO:0000256" key="1">
    <source>
        <dbReference type="ARBA" id="ARBA00001946"/>
    </source>
</evidence>
<sequence length="137" mass="15645">MKNCLLDTNICIYFIKGLYQLDRKIEEVGPQNCCISEMTVAELKYGVENSKTPEIMRPIVEAFIPKFAVIPVYDALDVYAAEKARLRRQGLMVDDFDILIGATAIVNNMVMVSNNYKHLSRLANIDLQDWTTAEPRR</sequence>
<proteinExistence type="inferred from homology"/>
<dbReference type="Pfam" id="PF01850">
    <property type="entry name" value="PIN"/>
    <property type="match status" value="1"/>
</dbReference>
<dbReference type="InterPro" id="IPR050556">
    <property type="entry name" value="Type_II_TA_system_RNase"/>
</dbReference>
<evidence type="ECO:0000256" key="7">
    <source>
        <dbReference type="ARBA" id="ARBA00038093"/>
    </source>
</evidence>
<keyword evidence="3" id="KW-0540">Nuclease</keyword>
<keyword evidence="10" id="KW-1185">Reference proteome</keyword>
<dbReference type="SUPFAM" id="SSF88723">
    <property type="entry name" value="PIN domain-like"/>
    <property type="match status" value="1"/>
</dbReference>
<evidence type="ECO:0000259" key="8">
    <source>
        <dbReference type="Pfam" id="PF01850"/>
    </source>
</evidence>
<evidence type="ECO:0000313" key="9">
    <source>
        <dbReference type="EMBL" id="UOQ67974.1"/>
    </source>
</evidence>
<dbReference type="Proteomes" id="UP000830401">
    <property type="component" value="Chromosome"/>
</dbReference>
<evidence type="ECO:0000256" key="2">
    <source>
        <dbReference type="ARBA" id="ARBA00022649"/>
    </source>
</evidence>
<dbReference type="RefSeq" id="WP_245124370.1">
    <property type="nucleotide sequence ID" value="NZ_CP095061.1"/>
</dbReference>